<feature type="region of interest" description="Disordered" evidence="1">
    <location>
        <begin position="258"/>
        <end position="283"/>
    </location>
</feature>
<dbReference type="GO" id="GO:0019005">
    <property type="term" value="C:SCF ubiquitin ligase complex"/>
    <property type="evidence" value="ECO:0007669"/>
    <property type="project" value="TreeGrafter"/>
</dbReference>
<dbReference type="AlphaFoldDB" id="A0A9P3HER0"/>
<evidence type="ECO:0000313" key="2">
    <source>
        <dbReference type="EMBL" id="GJJ74972.1"/>
    </source>
</evidence>
<keyword evidence="3" id="KW-1185">Reference proteome</keyword>
<dbReference type="EMBL" id="BQFW01000010">
    <property type="protein sequence ID" value="GJJ74972.1"/>
    <property type="molecule type" value="Genomic_DNA"/>
</dbReference>
<protein>
    <recommendedName>
        <fullName evidence="4">F-box domain-containing protein</fullName>
    </recommendedName>
</protein>
<feature type="region of interest" description="Disordered" evidence="1">
    <location>
        <begin position="83"/>
        <end position="103"/>
    </location>
</feature>
<evidence type="ECO:0000256" key="1">
    <source>
        <dbReference type="SAM" id="MobiDB-lite"/>
    </source>
</evidence>
<dbReference type="Gene3D" id="3.80.10.10">
    <property type="entry name" value="Ribonuclease Inhibitor"/>
    <property type="match status" value="1"/>
</dbReference>
<dbReference type="GO" id="GO:0031146">
    <property type="term" value="P:SCF-dependent proteasomal ubiquitin-dependent protein catabolic process"/>
    <property type="evidence" value="ECO:0007669"/>
    <property type="project" value="TreeGrafter"/>
</dbReference>
<evidence type="ECO:0000313" key="3">
    <source>
        <dbReference type="Proteomes" id="UP000827284"/>
    </source>
</evidence>
<organism evidence="2 3">
    <name type="scientific">Entomortierella parvispora</name>
    <dbReference type="NCBI Taxonomy" id="205924"/>
    <lineage>
        <taxon>Eukaryota</taxon>
        <taxon>Fungi</taxon>
        <taxon>Fungi incertae sedis</taxon>
        <taxon>Mucoromycota</taxon>
        <taxon>Mortierellomycotina</taxon>
        <taxon>Mortierellomycetes</taxon>
        <taxon>Mortierellales</taxon>
        <taxon>Mortierellaceae</taxon>
        <taxon>Entomortierella</taxon>
    </lineage>
</organism>
<reference evidence="2" key="2">
    <citation type="journal article" date="2022" name="Microbiol. Resour. Announc.">
        <title>Whole-Genome Sequence of Entomortierella parvispora E1425, a Mucoromycotan Fungus Associated with Burkholderiaceae-Related Endosymbiotic Bacteria.</title>
        <authorList>
            <person name="Herlambang A."/>
            <person name="Guo Y."/>
            <person name="Takashima Y."/>
            <person name="Narisawa K."/>
            <person name="Ohta H."/>
            <person name="Nishizawa T."/>
        </authorList>
    </citation>
    <scope>NUCLEOTIDE SEQUENCE</scope>
    <source>
        <strain evidence="2">E1425</strain>
    </source>
</reference>
<dbReference type="PANTHER" id="PTHR13318">
    <property type="entry name" value="PARTNER OF PAIRED, ISOFORM B-RELATED"/>
    <property type="match status" value="1"/>
</dbReference>
<dbReference type="InterPro" id="IPR032675">
    <property type="entry name" value="LRR_dom_sf"/>
</dbReference>
<dbReference type="Proteomes" id="UP000827284">
    <property type="component" value="Unassembled WGS sequence"/>
</dbReference>
<feature type="region of interest" description="Disordered" evidence="1">
    <location>
        <begin position="355"/>
        <end position="385"/>
    </location>
</feature>
<evidence type="ECO:0008006" key="4">
    <source>
        <dbReference type="Google" id="ProtNLM"/>
    </source>
</evidence>
<reference evidence="2" key="1">
    <citation type="submission" date="2021-11" db="EMBL/GenBank/DDBJ databases">
        <authorList>
            <person name="Herlambang A."/>
            <person name="Guo Y."/>
            <person name="Takashima Y."/>
            <person name="Nishizawa T."/>
        </authorList>
    </citation>
    <scope>NUCLEOTIDE SEQUENCE</scope>
    <source>
        <strain evidence="2">E1425</strain>
    </source>
</reference>
<dbReference type="SUPFAM" id="SSF81383">
    <property type="entry name" value="F-box domain"/>
    <property type="match status" value="1"/>
</dbReference>
<dbReference type="InterPro" id="IPR036047">
    <property type="entry name" value="F-box-like_dom_sf"/>
</dbReference>
<gene>
    <name evidence="2" type="ORF">EMPS_07330</name>
</gene>
<feature type="compositionally biased region" description="Low complexity" evidence="1">
    <location>
        <begin position="260"/>
        <end position="279"/>
    </location>
</feature>
<proteinExistence type="predicted"/>
<accession>A0A9P3HER0</accession>
<dbReference type="SUPFAM" id="SSF52047">
    <property type="entry name" value="RNI-like"/>
    <property type="match status" value="1"/>
</dbReference>
<feature type="compositionally biased region" description="Low complexity" evidence="1">
    <location>
        <begin position="375"/>
        <end position="385"/>
    </location>
</feature>
<name>A0A9P3HER0_9FUNG</name>
<sequence length="755" mass="82449">MLLPELFALIAPYLDPPSLVSASQVSRCWFTSLTPVLWSTIADSDWILPHFSPRQLYAHGHLVHSLTWDSLQSQPHSLFLTRPPSLLPSSLEQDGDSAAGRKDKEYHDHGTALRKMLRVIPVDSASRLSMRCLVHIVGNCAHLQHLKLNFGAYNGDPESEEGRIVGGMIQVIRNLRCLQRLELVAHSVLLLPEDKKFNDDNSEQVAGGHSNQPDLGCTSTVSASRGLNVQWLLQDLPNLQSLDLRGSAFWFDMPSPRLPTASSTETSTRSATTSSATTTKPTFPIRHLSLEPAASVLTEEALMFLIEQCPRLTSLDLPGGLAWEISPAFTKHLQTSCPNLDSFSINASSASVRGHSLIPDTADQPPLDTTNGTDTPTAPSSTPPTQAQAVVGASLHVRIIPEDDRLASLIRGLTQSTEVPLRSFGARSCYFGNASLQALEELCPSLEKLDLSLNRASSSAFVSNHPAQIALATAVTTVVSQERTVLSKDRLVQYLKRAENLKELIAEGVWIDLADLLLPSPPPSEGDESQHGGHGEHGEPVMTAELAQQQQHQHWPVSAPTVEHWACATTLTRLVLGFSAFNQAHQAHLHSYPSTSSTVLYTFLSSLRSLQVLKISNTTLTDFQTPNTYLSTSSLPQPSSFHLLSALRDLREFDIETCSYSPSGLMNKGTIQWMVGQAWPKLESLQIHRLGVSQERELHGWLKEVGRDRLVVNGCCNRVLHSANGSNGGSEGGLGGSQELSVLSSLRLMNMMMSY</sequence>
<comment type="caution">
    <text evidence="2">The sequence shown here is derived from an EMBL/GenBank/DDBJ whole genome shotgun (WGS) entry which is preliminary data.</text>
</comment>
<dbReference type="OrthoDB" id="2437036at2759"/>